<organism evidence="1">
    <name type="scientific">Siphoviridae sp. ctqpo8</name>
    <dbReference type="NCBI Taxonomy" id="2826469"/>
    <lineage>
        <taxon>Viruses</taxon>
        <taxon>Duplodnaviria</taxon>
        <taxon>Heunggongvirae</taxon>
        <taxon>Uroviricota</taxon>
        <taxon>Caudoviricetes</taxon>
    </lineage>
</organism>
<dbReference type="EMBL" id="BK014804">
    <property type="protein sequence ID" value="DAD76551.1"/>
    <property type="molecule type" value="Genomic_DNA"/>
</dbReference>
<name>A0A8S5M397_9CAUD</name>
<accession>A0A8S5M397</accession>
<evidence type="ECO:0000313" key="1">
    <source>
        <dbReference type="EMBL" id="DAD76551.1"/>
    </source>
</evidence>
<reference evidence="1" key="1">
    <citation type="journal article" date="2021" name="Proc. Natl. Acad. Sci. U.S.A.">
        <title>A Catalog of Tens of Thousands of Viruses from Human Metagenomes Reveals Hidden Associations with Chronic Diseases.</title>
        <authorList>
            <person name="Tisza M.J."/>
            <person name="Buck C.B."/>
        </authorList>
    </citation>
    <scope>NUCLEOTIDE SEQUENCE</scope>
    <source>
        <strain evidence="1">Ctqpo8</strain>
    </source>
</reference>
<sequence>MAYGLKYYIDYRSKMRDRLLYRIEIEERGLTNAIPAMMRPHDDVFTLKQGGADDPEYTAIKGGSLTLQVLCVNSMEYLSLFTTDPRKFRITIYEWRADAAGQPEKRFLWRGFLAANSYKEEFARAPYAVTLSATDGLSLLSAMPFRNTDGVKFTGATTVYDLLQEAVENLELDLPVCEWLNLESDDSTAPSLKTIYIDRARIYDMQDTEATWRDVLELCVAPFGGQIFQAAGMYHLRTVMSLRSRIRPAAFFADKNRPVVHNLWYDKCKMSSASEINLLAPYQNAEIQLATKEQEEENYYKPQDWTALNTVWQFRVLKNRVFLHATHGRVEYRSETYYPAAKISISISFDVFNATNYKLYASSHIEFRQGSNSRFWNIRTSSWDEKISDDTELKKDIAGSDVTDASNYYPLSGLQSQSFDFAVTSIPNLENKAGQLIIYFYIYGFDGLQKSFISNIAIDNDLGDNSPDISGVNLPVTSANSGKFTCSVPVRDGGYNANANVILPNVLTDAAGSPVVSWVARTERGCIMDILADGVRRLRAGVRRQLYGELQCPFAVDMNSLFRDWMFTKAIYYVNSWELYAPRQIYKVQLRELVDTQRVYKPLELTPTHTFREYQRLCAALYGTLFFRTGLVSHEVELFDTETGDTIRLPYSAEKLDIRKGINSVVIQVGDGELYAVDNVGTVLSHLDATTADVLAYDKALYDASRKVWVSYDAVTVAGKTTVTVFTDGLEIESQDVFDISVTDMMLMSNGYVLRTATNTYWHNYELHPADVLPAIDDEYNPMTAAPVEMLAVSDSLVVVRDPATARPAVSVCRRVGGELKFSESLFALDDGTGQVVAADCNSAIAAVKVNSGGNFYLSAYDARSKAQCKIPIGADSDVIVCGPYLCVVAYEADGSYLSYVSFDDNVGLIEMPEASVQFRVKVVDAVSGVVLPGVRIIISHGNDDLVSLHTDEKGAVVWSLNEAPEDWEDVYAGTKIRVSMKADEPLVCLDSQGRTLLDSFGRTLAVPAEFEPYFEGETFVDLTHFPTSVKSGYDLTLRLIRKSDFVLSPTSVHLPVIGGSRSVGVQPGLFPIKQYAGLDWLRATFSGNTGITLSAAATQYERDGVAEFGPDAYGSLGRRSVSVHQAGTALASRKVRVHLSITDSSGNPVTAAETEIYWTRPDGSTGRNSYRGFDVVDSLIDAATVLSFPLRVTVSEPGFRGYDHSTVIPAGESDYTYSDTVSLQGLRRDLVLDFSVVDQSGSPVEGAEVAVVYTPSEGEETYYATTGGHVVATIEDVTTEQFRCGVAVAKDGYETYENIVTVPAGETAFTYDTDARLTVKSGSRNLLLDLTITDAQGAPVAAQSVEAEYIKSDGTRATYAGSGSKVTATLTDVTTGRFAMLLKVQAEGYEPWSESVTLAAGAGSARVTKTATLNSAVPRRPLKLRLTVTDDEGAPLAADEVTASYILPSGASKLERWADTDAVDVTLEASTEYMTLGLAATKTGYTSGKKQVDIPAGNSEYNINETLMLTSEQPITSRNITLDITITDQEGKAVDAQTVEINYTKKDGSSATYKTSGSNITDTIPDVSTSSFMIRTIVGAPGYGAQMKDSTIPAGTSDYLYQNTFELQPIAVTSRNLVLRLSIEDADGSPLAADKVTVTTKNAAGQTVTREYTNTSAVDDTIADIPTSGSSVTVTASKSGYNDGRIRGSIPSGSSDYTYSGVVTLRSSRTIDAEVRVQNAGGSAVVAEEITCTYLQSSGNTNTMLATNSSILDKHVHTDCSVKAFTSRITVTAADYNTAVEEVPVEAGIETVTIRKTVTLYPGSRSLHLDFAVRNEQGAAVEDAVVVIQYVKPDGSDENLQFTGGVHETFDNATTQGFTLLILAQAEGSRVHMQQIAVPAGKEAYTYDTDVVLYYDYSPGITLDPASPWTYTAHLGTLRNTGNVDLELLSAPEWCTFSGDIPGTVAVGEGRAFAVSKNETGAQRTGTISMRYRNVESSEDVAYDVEVSQEP</sequence>
<protein>
    <submittedName>
        <fullName evidence="1">FdeC-like protein</fullName>
    </submittedName>
</protein>
<proteinExistence type="predicted"/>